<organism evidence="1 2">
    <name type="scientific">Hymenobacter cellulosilyticus</name>
    <dbReference type="NCBI Taxonomy" id="2932248"/>
    <lineage>
        <taxon>Bacteria</taxon>
        <taxon>Pseudomonadati</taxon>
        <taxon>Bacteroidota</taxon>
        <taxon>Cytophagia</taxon>
        <taxon>Cytophagales</taxon>
        <taxon>Hymenobacteraceae</taxon>
        <taxon>Hymenobacter</taxon>
    </lineage>
</organism>
<sequence length="102" mass="11508">MHLQTDYTVPVEAVRTELRRILEAHPLWDQRVCVLHVTDAKERTLELRALVSAANAGNVWELRCAVREQLITFLQREFPGSLPNTRVLLPGPAPTAFTHQAG</sequence>
<protein>
    <submittedName>
        <fullName evidence="1">Uncharacterized protein</fullName>
    </submittedName>
</protein>
<gene>
    <name evidence="1" type="ORF">MUN79_15200</name>
</gene>
<dbReference type="KEGG" id="hcu:MUN79_15200"/>
<keyword evidence="2" id="KW-1185">Reference proteome</keyword>
<dbReference type="RefSeq" id="WP_244678414.1">
    <property type="nucleotide sequence ID" value="NZ_CP095046.1"/>
</dbReference>
<accession>A0A8T9QF90</accession>
<reference evidence="1" key="1">
    <citation type="submission" date="2022-04" db="EMBL/GenBank/DDBJ databases">
        <title>Hymenobacter sp. isolated from the air.</title>
        <authorList>
            <person name="Won M."/>
            <person name="Lee C.-M."/>
            <person name="Woen H.-Y."/>
            <person name="Kwon S.-W."/>
        </authorList>
    </citation>
    <scope>NUCLEOTIDE SEQUENCE</scope>
    <source>
        <strain evidence="1">5116S-3</strain>
    </source>
</reference>
<proteinExistence type="predicted"/>
<dbReference type="EMBL" id="CP095046">
    <property type="protein sequence ID" value="UOQ75081.1"/>
    <property type="molecule type" value="Genomic_DNA"/>
</dbReference>
<name>A0A8T9QF90_9BACT</name>
<dbReference type="AlphaFoldDB" id="A0A8T9QF90"/>
<evidence type="ECO:0000313" key="2">
    <source>
        <dbReference type="Proteomes" id="UP000831796"/>
    </source>
</evidence>
<evidence type="ECO:0000313" key="1">
    <source>
        <dbReference type="EMBL" id="UOQ75081.1"/>
    </source>
</evidence>
<dbReference type="Proteomes" id="UP000831796">
    <property type="component" value="Chromosome"/>
</dbReference>